<evidence type="ECO:0000256" key="2">
    <source>
        <dbReference type="ARBA" id="ARBA00022801"/>
    </source>
</evidence>
<dbReference type="InterPro" id="IPR006328">
    <property type="entry name" value="2-HAD"/>
</dbReference>
<sequence length="228" mass="25161">MKNIKPKVLFFDVNETLLDLSPMKEQIGEALNGNKDLLKLWFTTLLQYSLVTSAAEQYYSFANIGAATLQMVAANNNIEINTNKAENIVTNALRSLPPHPEVKQALTQLKDAGYTLVAFTNSSQEGLIKQFKNADLTNYFDDLISVEPTNKFKPFSNTNAWGAKKMNIQPNEAMLVAAHGWDVAGALWAGWRAAFISRPGQQVFPLAPKTEIVAPDLQIAADTLVAYL</sequence>
<dbReference type="EMBL" id="JAJAPW010000002">
    <property type="protein sequence ID" value="MCB4798036.1"/>
    <property type="molecule type" value="Genomic_DNA"/>
</dbReference>
<comment type="similarity">
    <text evidence="1">Belongs to the HAD-like hydrolase superfamily. S-2-haloalkanoic acid dehalogenase family.</text>
</comment>
<evidence type="ECO:0000256" key="1">
    <source>
        <dbReference type="ARBA" id="ARBA00008106"/>
    </source>
</evidence>
<dbReference type="InterPro" id="IPR023198">
    <property type="entry name" value="PGP-like_dom2"/>
</dbReference>
<dbReference type="InterPro" id="IPR051540">
    <property type="entry name" value="S-2-haloacid_dehalogenase"/>
</dbReference>
<organism evidence="3 4">
    <name type="scientific">Neotamlana laminarinivorans</name>
    <dbReference type="NCBI Taxonomy" id="2883124"/>
    <lineage>
        <taxon>Bacteria</taxon>
        <taxon>Pseudomonadati</taxon>
        <taxon>Bacteroidota</taxon>
        <taxon>Flavobacteriia</taxon>
        <taxon>Flavobacteriales</taxon>
        <taxon>Flavobacteriaceae</taxon>
        <taxon>Neotamlana</taxon>
    </lineage>
</organism>
<dbReference type="NCBIfam" id="TIGR01428">
    <property type="entry name" value="HAD_type_II"/>
    <property type="match status" value="1"/>
</dbReference>
<dbReference type="GO" id="GO:0019120">
    <property type="term" value="F:hydrolase activity, acting on acid halide bonds, in C-halide compounds"/>
    <property type="evidence" value="ECO:0007669"/>
    <property type="project" value="InterPro"/>
</dbReference>
<dbReference type="InterPro" id="IPR006439">
    <property type="entry name" value="HAD-SF_hydro_IA"/>
</dbReference>
<comment type="caution">
    <text evidence="3">The sequence shown here is derived from an EMBL/GenBank/DDBJ whole genome shotgun (WGS) entry which is preliminary data.</text>
</comment>
<dbReference type="Gene3D" id="1.10.150.240">
    <property type="entry name" value="Putative phosphatase, domain 2"/>
    <property type="match status" value="1"/>
</dbReference>
<dbReference type="SFLD" id="SFLDS00003">
    <property type="entry name" value="Haloacid_Dehalogenase"/>
    <property type="match status" value="1"/>
</dbReference>
<keyword evidence="2" id="KW-0378">Hydrolase</keyword>
<dbReference type="PANTHER" id="PTHR43316">
    <property type="entry name" value="HYDROLASE, HALOACID DELAHOGENASE-RELATED"/>
    <property type="match status" value="1"/>
</dbReference>
<dbReference type="CDD" id="cd02588">
    <property type="entry name" value="HAD_L2-DEX"/>
    <property type="match status" value="1"/>
</dbReference>
<dbReference type="Proteomes" id="UP001139199">
    <property type="component" value="Unassembled WGS sequence"/>
</dbReference>
<dbReference type="PANTHER" id="PTHR43316:SF3">
    <property type="entry name" value="HALOACID DEHALOGENASE, TYPE II (AFU_ORTHOLOGUE AFUA_2G07750)-RELATED"/>
    <property type="match status" value="1"/>
</dbReference>
<dbReference type="SFLD" id="SFLDG01129">
    <property type="entry name" value="C1.5:_HAD__Beta-PGM__Phosphata"/>
    <property type="match status" value="1"/>
</dbReference>
<evidence type="ECO:0000313" key="3">
    <source>
        <dbReference type="EMBL" id="MCB4798036.1"/>
    </source>
</evidence>
<keyword evidence="4" id="KW-1185">Reference proteome</keyword>
<dbReference type="RefSeq" id="WP_226541302.1">
    <property type="nucleotide sequence ID" value="NZ_JAJAPW010000002.1"/>
</dbReference>
<dbReference type="Pfam" id="PF13419">
    <property type="entry name" value="HAD_2"/>
    <property type="match status" value="1"/>
</dbReference>
<reference evidence="3" key="1">
    <citation type="submission" date="2021-10" db="EMBL/GenBank/DDBJ databases">
        <title>Tamlana sargassums sp. nov., and Tamlana laminarinivorans sp. nov., two new bacteria isolated from the brown alga.</title>
        <authorList>
            <person name="Li J."/>
        </authorList>
    </citation>
    <scope>NUCLEOTIDE SEQUENCE</scope>
    <source>
        <strain evidence="3">PT2-4</strain>
    </source>
</reference>
<accession>A0A9X1HYQ6</accession>
<proteinExistence type="inferred from homology"/>
<dbReference type="InterPro" id="IPR036412">
    <property type="entry name" value="HAD-like_sf"/>
</dbReference>
<dbReference type="NCBIfam" id="TIGR01493">
    <property type="entry name" value="HAD-SF-IA-v2"/>
    <property type="match status" value="1"/>
</dbReference>
<evidence type="ECO:0000313" key="4">
    <source>
        <dbReference type="Proteomes" id="UP001139199"/>
    </source>
</evidence>
<dbReference type="SUPFAM" id="SSF56784">
    <property type="entry name" value="HAD-like"/>
    <property type="match status" value="1"/>
</dbReference>
<protein>
    <submittedName>
        <fullName evidence="3">Haloacid dehalogenase type II</fullName>
    </submittedName>
</protein>
<dbReference type="Gene3D" id="3.40.50.1000">
    <property type="entry name" value="HAD superfamily/HAD-like"/>
    <property type="match status" value="1"/>
</dbReference>
<name>A0A9X1HYQ6_9FLAO</name>
<dbReference type="InterPro" id="IPR041492">
    <property type="entry name" value="HAD_2"/>
</dbReference>
<gene>
    <name evidence="3" type="ORF">LG649_04220</name>
</gene>
<dbReference type="AlphaFoldDB" id="A0A9X1HYQ6"/>
<dbReference type="InterPro" id="IPR023214">
    <property type="entry name" value="HAD_sf"/>
</dbReference>